<name>A0A917T943_9ACTN</name>
<dbReference type="SUPFAM" id="SSF51735">
    <property type="entry name" value="NAD(P)-binding Rossmann-fold domains"/>
    <property type="match status" value="1"/>
</dbReference>
<gene>
    <name evidence="2" type="ORF">GCM10011594_38190</name>
</gene>
<dbReference type="Gene3D" id="3.90.25.10">
    <property type="entry name" value="UDP-galactose 4-epimerase, domain 1"/>
    <property type="match status" value="1"/>
</dbReference>
<comment type="caution">
    <text evidence="2">The sequence shown here is derived from an EMBL/GenBank/DDBJ whole genome shotgun (WGS) entry which is preliminary data.</text>
</comment>
<evidence type="ECO:0000259" key="1">
    <source>
        <dbReference type="Pfam" id="PF13460"/>
    </source>
</evidence>
<dbReference type="AlphaFoldDB" id="A0A917T943"/>
<feature type="domain" description="NAD(P)-binding" evidence="1">
    <location>
        <begin position="11"/>
        <end position="186"/>
    </location>
</feature>
<dbReference type="InterPro" id="IPR036291">
    <property type="entry name" value="NAD(P)-bd_dom_sf"/>
</dbReference>
<dbReference type="Proteomes" id="UP000655208">
    <property type="component" value="Unassembled WGS sequence"/>
</dbReference>
<dbReference type="PANTHER" id="PTHR47129:SF1">
    <property type="entry name" value="NMRA-LIKE DOMAIN-CONTAINING PROTEIN"/>
    <property type="match status" value="1"/>
</dbReference>
<dbReference type="InterPro" id="IPR052718">
    <property type="entry name" value="NmrA-type_oxidoreductase"/>
</dbReference>
<organism evidence="2 3">
    <name type="scientific">Nakamurella endophytica</name>
    <dbReference type="NCBI Taxonomy" id="1748367"/>
    <lineage>
        <taxon>Bacteria</taxon>
        <taxon>Bacillati</taxon>
        <taxon>Actinomycetota</taxon>
        <taxon>Actinomycetes</taxon>
        <taxon>Nakamurellales</taxon>
        <taxon>Nakamurellaceae</taxon>
        <taxon>Nakamurella</taxon>
    </lineage>
</organism>
<keyword evidence="3" id="KW-1185">Reference proteome</keyword>
<evidence type="ECO:0000313" key="2">
    <source>
        <dbReference type="EMBL" id="GGM14499.1"/>
    </source>
</evidence>
<protein>
    <submittedName>
        <fullName evidence="2">NAD(P)-dependent oxidoreductase</fullName>
    </submittedName>
</protein>
<reference evidence="2" key="2">
    <citation type="submission" date="2020-09" db="EMBL/GenBank/DDBJ databases">
        <authorList>
            <person name="Sun Q."/>
            <person name="Zhou Y."/>
        </authorList>
    </citation>
    <scope>NUCLEOTIDE SEQUENCE</scope>
    <source>
        <strain evidence="2">CGMCC 4.7308</strain>
    </source>
</reference>
<dbReference type="PANTHER" id="PTHR47129">
    <property type="entry name" value="QUINONE OXIDOREDUCTASE 2"/>
    <property type="match status" value="1"/>
</dbReference>
<reference evidence="2" key="1">
    <citation type="journal article" date="2014" name="Int. J. Syst. Evol. Microbiol.">
        <title>Complete genome sequence of Corynebacterium casei LMG S-19264T (=DSM 44701T), isolated from a smear-ripened cheese.</title>
        <authorList>
            <consortium name="US DOE Joint Genome Institute (JGI-PGF)"/>
            <person name="Walter F."/>
            <person name="Albersmeier A."/>
            <person name="Kalinowski J."/>
            <person name="Ruckert C."/>
        </authorList>
    </citation>
    <scope>NUCLEOTIDE SEQUENCE</scope>
    <source>
        <strain evidence="2">CGMCC 4.7308</strain>
    </source>
</reference>
<sequence length="285" mass="28822">METGMTYAITGASGQLAGLAAERLVQAVDPAQVVLISRDPAGLDRFAGTDRRHGDFSRPDTLPAAFAGVDTLLLVSTDAVGVRLADQQAAIAAAAAAGVSRILYTSVPRPSADNPAGVVPDHAGTELALRESGVAWTFLRNNLYADMQVDAVRQAAAAGRLVTNAGAGRTAYVTRADCAAAAVAAMVQDGHANRAYDITGPEAVSAADLAAFAARVSGAEVSVVDLDDAAYIAGLVSAGLPEPVADLLASFGAATRGGYLAEVSTAVHDLTGQAPTSLRTVLQPA</sequence>
<dbReference type="Pfam" id="PF13460">
    <property type="entry name" value="NAD_binding_10"/>
    <property type="match status" value="1"/>
</dbReference>
<proteinExistence type="predicted"/>
<dbReference type="InterPro" id="IPR016040">
    <property type="entry name" value="NAD(P)-bd_dom"/>
</dbReference>
<dbReference type="Gene3D" id="3.40.50.720">
    <property type="entry name" value="NAD(P)-binding Rossmann-like Domain"/>
    <property type="match status" value="1"/>
</dbReference>
<accession>A0A917T943</accession>
<evidence type="ECO:0000313" key="3">
    <source>
        <dbReference type="Proteomes" id="UP000655208"/>
    </source>
</evidence>
<dbReference type="EMBL" id="BMNA01000013">
    <property type="protein sequence ID" value="GGM14499.1"/>
    <property type="molecule type" value="Genomic_DNA"/>
</dbReference>